<sequence>MVYGNCLRALNRVVNLAKLINHRRIPIIERAAWKRGAMPAQVFLCVSFYPGNLMLDTTIDVAETQRAIMAGIGDVVTLKSGGPRMTVMYAGPVGFASGHWLICQWFDEQGELRQDMFAQDMVKLEPRSISAASVKMRSVAAERAASGF</sequence>
<gene>
    <name evidence="1" type="ORF">C7402_102489</name>
</gene>
<dbReference type="EMBL" id="QEOB01000002">
    <property type="protein sequence ID" value="PVX86652.1"/>
    <property type="molecule type" value="Genomic_DNA"/>
</dbReference>
<evidence type="ECO:0000313" key="1">
    <source>
        <dbReference type="EMBL" id="PVX86652.1"/>
    </source>
</evidence>
<evidence type="ECO:0000313" key="2">
    <source>
        <dbReference type="Proteomes" id="UP000245712"/>
    </source>
</evidence>
<reference evidence="1 2" key="1">
    <citation type="submission" date="2018-05" db="EMBL/GenBank/DDBJ databases">
        <title>Genomic Encyclopedia of Type Strains, Phase IV (KMG-V): Genome sequencing to study the core and pangenomes of soil and plant-associated prokaryotes.</title>
        <authorList>
            <person name="Whitman W."/>
        </authorList>
    </citation>
    <scope>NUCLEOTIDE SEQUENCE [LARGE SCALE GENOMIC DNA]</scope>
    <source>
        <strain evidence="1 2">SCZa-39</strain>
    </source>
</reference>
<name>A0ABX5KYQ9_9BURK</name>
<accession>A0ABX5KYQ9</accession>
<dbReference type="Proteomes" id="UP000245712">
    <property type="component" value="Unassembled WGS sequence"/>
</dbReference>
<organism evidence="1 2">
    <name type="scientific">Paraburkholderia unamae</name>
    <dbReference type="NCBI Taxonomy" id="219649"/>
    <lineage>
        <taxon>Bacteria</taxon>
        <taxon>Pseudomonadati</taxon>
        <taxon>Pseudomonadota</taxon>
        <taxon>Betaproteobacteria</taxon>
        <taxon>Burkholderiales</taxon>
        <taxon>Burkholderiaceae</taxon>
        <taxon>Paraburkholderia</taxon>
    </lineage>
</organism>
<protein>
    <submittedName>
        <fullName evidence="1">Uncharacterized protein DUF2158</fullName>
    </submittedName>
</protein>
<keyword evidence="2" id="KW-1185">Reference proteome</keyword>
<comment type="caution">
    <text evidence="1">The sequence shown here is derived from an EMBL/GenBank/DDBJ whole genome shotgun (WGS) entry which is preliminary data.</text>
</comment>
<dbReference type="InterPro" id="IPR019226">
    <property type="entry name" value="DUF2158"/>
</dbReference>
<proteinExistence type="predicted"/>
<dbReference type="Pfam" id="PF09926">
    <property type="entry name" value="DUF2158"/>
    <property type="match status" value="1"/>
</dbReference>